<dbReference type="InterPro" id="IPR035965">
    <property type="entry name" value="PAS-like_dom_sf"/>
</dbReference>
<dbReference type="GO" id="GO:0007234">
    <property type="term" value="P:osmosensory signaling via phosphorelay pathway"/>
    <property type="evidence" value="ECO:0007669"/>
    <property type="project" value="TreeGrafter"/>
</dbReference>
<feature type="domain" description="Histidine kinase" evidence="14">
    <location>
        <begin position="516"/>
        <end position="729"/>
    </location>
</feature>
<dbReference type="GO" id="GO:0000155">
    <property type="term" value="F:phosphorelay sensor kinase activity"/>
    <property type="evidence" value="ECO:0007669"/>
    <property type="project" value="InterPro"/>
</dbReference>
<comment type="similarity">
    <text evidence="2">In the N-terminal section; belongs to the phytochrome family.</text>
</comment>
<dbReference type="InterPro" id="IPR036890">
    <property type="entry name" value="HATPase_C_sf"/>
</dbReference>
<comment type="caution">
    <text evidence="15">The sequence shown here is derived from an EMBL/GenBank/DDBJ whole genome shotgun (WGS) entry which is preliminary data.</text>
</comment>
<keyword evidence="5" id="KW-0716">Sensory transduction</keyword>
<dbReference type="Pfam" id="PF08446">
    <property type="entry name" value="PAS_2"/>
    <property type="match status" value="1"/>
</dbReference>
<dbReference type="CDD" id="cd00075">
    <property type="entry name" value="HATPase"/>
    <property type="match status" value="1"/>
</dbReference>
<dbReference type="InterPro" id="IPR005467">
    <property type="entry name" value="His_kinase_dom"/>
</dbReference>
<feature type="domain" description="Phytochrome chromophore attachment site" evidence="13">
    <location>
        <begin position="136"/>
        <end position="290"/>
    </location>
</feature>
<dbReference type="OrthoDB" id="9766459at2"/>
<dbReference type="SUPFAM" id="SSF55874">
    <property type="entry name" value="ATPase domain of HSP90 chaperone/DNA topoisomerase II/histidine kinase"/>
    <property type="match status" value="1"/>
</dbReference>
<dbReference type="InterPro" id="IPR013515">
    <property type="entry name" value="Phytochrome_cen-reg"/>
</dbReference>
<dbReference type="Pfam" id="PF00512">
    <property type="entry name" value="HisKA"/>
    <property type="match status" value="1"/>
</dbReference>
<dbReference type="Pfam" id="PF01590">
    <property type="entry name" value="GAF"/>
    <property type="match status" value="1"/>
</dbReference>
<dbReference type="Proteomes" id="UP000286246">
    <property type="component" value="Unassembled WGS sequence"/>
</dbReference>
<sequence>MDNNHFSNCDQEPIHLCGQIQHFGCLILFDATKNCIGWSENWTETGLPRQSVFLGQSLTKFIDCLAIQHAIDLDQILHDHADSFKRRYVADIYLEQIPYYLSIYPFDNKIYIEIEQHRSQSHQFKNTFFYAKHINDSEDIWKALAENIFTVTDYDRVMIYKFSESGDGQVIAEHVVGDLEPLLGYRYPEFDIPQQARQLYTKIFARVTPDVDAVPVSIWGLEPEKLDLSMTAIRAMSPIHLQYLRNAQVKASGSFSIIINGKLWGLVACQNRLPKYIDLAQRHLSIFIVQYAVNSFLANKHIEENNFKLKTKSVAFEIRQNLFTKKDLYKVISALTTSLMDILRTDGIAFKYLDKWHIVGHAPKKDMLLNLDNHFSRTISDQLFWQSDFKGHQDENETTFPFPGIAGIDLENKLDFKIYFFRKEVKVEETWAGQPEKQLIYDPTKTINFPSPRTSFNAWKKIVEGTAPKWKEREINFLKSLSITIQEACLKKIIEIQALNEKLIEINNVLETFSYTLSHDLKNPLAALQMTAQMIRDRPGLSQEFLGKAGKNMMDAILLMNNMLDKTVDFARSKSYEFEYETVYPERFIENIIDDCSVRFNVQNLQFEKGRILPIDGEKTLVYQLFLNLLGNAIKYSSNKTAPLIGINSQIEEDYVLYKIWDNGIGMSAEETERIFEIFHRLPNAMQFDGSGVGLSIVKRIADRLNAKISVESKLNQGTIFEIRFPIRN</sequence>
<dbReference type="PANTHER" id="PTHR42878:SF7">
    <property type="entry name" value="SENSOR HISTIDINE KINASE GLRK"/>
    <property type="match status" value="1"/>
</dbReference>
<dbReference type="PROSITE" id="PS50109">
    <property type="entry name" value="HIS_KIN"/>
    <property type="match status" value="1"/>
</dbReference>
<keyword evidence="10" id="KW-0157">Chromophore</keyword>
<evidence type="ECO:0000256" key="11">
    <source>
        <dbReference type="ARBA" id="ARBA00023012"/>
    </source>
</evidence>
<evidence type="ECO:0000256" key="4">
    <source>
        <dbReference type="ARBA" id="ARBA00022543"/>
    </source>
</evidence>
<evidence type="ECO:0000313" key="15">
    <source>
        <dbReference type="EMBL" id="RKE52643.1"/>
    </source>
</evidence>
<dbReference type="RefSeq" id="WP_120259665.1">
    <property type="nucleotide sequence ID" value="NZ_RAPY01000002.1"/>
</dbReference>
<dbReference type="InterPro" id="IPR043150">
    <property type="entry name" value="Phytochrome_PHY_sf"/>
</dbReference>
<dbReference type="InterPro" id="IPR013654">
    <property type="entry name" value="PAS_2"/>
</dbReference>
<dbReference type="SUPFAM" id="SSF55785">
    <property type="entry name" value="PYP-like sensor domain (PAS domain)"/>
    <property type="match status" value="1"/>
</dbReference>
<evidence type="ECO:0000256" key="6">
    <source>
        <dbReference type="ARBA" id="ARBA00022679"/>
    </source>
</evidence>
<keyword evidence="8 15" id="KW-0418">Kinase</keyword>
<dbReference type="SUPFAM" id="SSF55781">
    <property type="entry name" value="GAF domain-like"/>
    <property type="match status" value="2"/>
</dbReference>
<dbReference type="InterPro" id="IPR001294">
    <property type="entry name" value="Phytochrome"/>
</dbReference>
<dbReference type="PANTHER" id="PTHR42878">
    <property type="entry name" value="TWO-COMPONENT HISTIDINE KINASE"/>
    <property type="match status" value="1"/>
</dbReference>
<dbReference type="EMBL" id="RAPY01000002">
    <property type="protein sequence ID" value="RKE52643.1"/>
    <property type="molecule type" value="Genomic_DNA"/>
</dbReference>
<keyword evidence="11" id="KW-0902">Two-component regulatory system</keyword>
<dbReference type="InterPro" id="IPR003594">
    <property type="entry name" value="HATPase_dom"/>
</dbReference>
<dbReference type="SMART" id="SM00387">
    <property type="entry name" value="HATPase_c"/>
    <property type="match status" value="1"/>
</dbReference>
<dbReference type="EC" id="2.7.13.3" evidence="3"/>
<dbReference type="InterPro" id="IPR016132">
    <property type="entry name" value="Phyto_chromo_attachment"/>
</dbReference>
<evidence type="ECO:0000256" key="12">
    <source>
        <dbReference type="ARBA" id="ARBA00023170"/>
    </source>
</evidence>
<dbReference type="Gene3D" id="1.10.287.130">
    <property type="match status" value="1"/>
</dbReference>
<accession>A0A420B7I7</accession>
<dbReference type="InterPro" id="IPR003661">
    <property type="entry name" value="HisK_dim/P_dom"/>
</dbReference>
<keyword evidence="7" id="KW-0547">Nucleotide-binding</keyword>
<evidence type="ECO:0000256" key="7">
    <source>
        <dbReference type="ARBA" id="ARBA00022741"/>
    </source>
</evidence>
<dbReference type="InterPro" id="IPR029016">
    <property type="entry name" value="GAF-like_dom_sf"/>
</dbReference>
<dbReference type="InterPro" id="IPR036097">
    <property type="entry name" value="HisK_dim/P_sf"/>
</dbReference>
<dbReference type="SUPFAM" id="SSF47384">
    <property type="entry name" value="Homodimeric domain of signal transducing histidine kinase"/>
    <property type="match status" value="1"/>
</dbReference>
<dbReference type="PROSITE" id="PS50046">
    <property type="entry name" value="PHYTOCHROME_2"/>
    <property type="match status" value="1"/>
</dbReference>
<keyword evidence="9" id="KW-0067">ATP-binding</keyword>
<dbReference type="GO" id="GO:0006355">
    <property type="term" value="P:regulation of DNA-templated transcription"/>
    <property type="evidence" value="ECO:0007669"/>
    <property type="project" value="InterPro"/>
</dbReference>
<evidence type="ECO:0000256" key="3">
    <source>
        <dbReference type="ARBA" id="ARBA00012438"/>
    </source>
</evidence>
<dbReference type="GO" id="GO:0005524">
    <property type="term" value="F:ATP binding"/>
    <property type="evidence" value="ECO:0007669"/>
    <property type="project" value="UniProtKB-KW"/>
</dbReference>
<keyword evidence="12" id="KW-0675">Receptor</keyword>
<evidence type="ECO:0000256" key="1">
    <source>
        <dbReference type="ARBA" id="ARBA00000085"/>
    </source>
</evidence>
<proteinExistence type="inferred from homology"/>
<keyword evidence="4" id="KW-0600">Photoreceptor protein</keyword>
<dbReference type="GO" id="GO:0000156">
    <property type="term" value="F:phosphorelay response regulator activity"/>
    <property type="evidence" value="ECO:0007669"/>
    <property type="project" value="TreeGrafter"/>
</dbReference>
<evidence type="ECO:0000256" key="10">
    <source>
        <dbReference type="ARBA" id="ARBA00022991"/>
    </source>
</evidence>
<keyword evidence="16" id="KW-1185">Reference proteome</keyword>
<evidence type="ECO:0000313" key="16">
    <source>
        <dbReference type="Proteomes" id="UP000286246"/>
    </source>
</evidence>
<dbReference type="InterPro" id="IPR003018">
    <property type="entry name" value="GAF"/>
</dbReference>
<dbReference type="Gene3D" id="3.30.450.20">
    <property type="entry name" value="PAS domain"/>
    <property type="match status" value="1"/>
</dbReference>
<dbReference type="CDD" id="cd00082">
    <property type="entry name" value="HisKA"/>
    <property type="match status" value="1"/>
</dbReference>
<evidence type="ECO:0000256" key="5">
    <source>
        <dbReference type="ARBA" id="ARBA00022606"/>
    </source>
</evidence>
<dbReference type="Gene3D" id="3.30.565.10">
    <property type="entry name" value="Histidine kinase-like ATPase, C-terminal domain"/>
    <property type="match status" value="1"/>
</dbReference>
<dbReference type="AlphaFoldDB" id="A0A420B7I7"/>
<dbReference type="Pfam" id="PF00360">
    <property type="entry name" value="PHY"/>
    <property type="match status" value="1"/>
</dbReference>
<dbReference type="PRINTS" id="PR01033">
    <property type="entry name" value="PHYTOCHROME"/>
</dbReference>
<dbReference type="GO" id="GO:0030295">
    <property type="term" value="F:protein kinase activator activity"/>
    <property type="evidence" value="ECO:0007669"/>
    <property type="project" value="TreeGrafter"/>
</dbReference>
<evidence type="ECO:0000259" key="14">
    <source>
        <dbReference type="PROSITE" id="PS50109"/>
    </source>
</evidence>
<name>A0A420B7I7_SPHD1</name>
<dbReference type="Gene3D" id="3.30.450.270">
    <property type="match status" value="1"/>
</dbReference>
<dbReference type="GO" id="GO:0009881">
    <property type="term" value="F:photoreceptor activity"/>
    <property type="evidence" value="ECO:0007669"/>
    <property type="project" value="UniProtKB-KW"/>
</dbReference>
<evidence type="ECO:0000256" key="2">
    <source>
        <dbReference type="ARBA" id="ARBA00006402"/>
    </source>
</evidence>
<dbReference type="SMART" id="SM00388">
    <property type="entry name" value="HisKA"/>
    <property type="match status" value="1"/>
</dbReference>
<evidence type="ECO:0000256" key="9">
    <source>
        <dbReference type="ARBA" id="ARBA00022840"/>
    </source>
</evidence>
<dbReference type="Pfam" id="PF02518">
    <property type="entry name" value="HATPase_c"/>
    <property type="match status" value="1"/>
</dbReference>
<reference evidence="15 16" key="1">
    <citation type="submission" date="2018-09" db="EMBL/GenBank/DDBJ databases">
        <title>Genomic Encyclopedia of Type Strains, Phase III (KMG-III): the genomes of soil and plant-associated and newly described type strains.</title>
        <authorList>
            <person name="Whitman W."/>
        </authorList>
    </citation>
    <scope>NUCLEOTIDE SEQUENCE [LARGE SCALE GENOMIC DNA]</scope>
    <source>
        <strain evidence="15 16">CECT 7938</strain>
    </source>
</reference>
<organism evidence="15 16">
    <name type="scientific">Sphingobacterium detergens</name>
    <dbReference type="NCBI Taxonomy" id="1145106"/>
    <lineage>
        <taxon>Bacteria</taxon>
        <taxon>Pseudomonadati</taxon>
        <taxon>Bacteroidota</taxon>
        <taxon>Sphingobacteriia</taxon>
        <taxon>Sphingobacteriales</taxon>
        <taxon>Sphingobacteriaceae</taxon>
        <taxon>Sphingobacterium</taxon>
    </lineage>
</organism>
<keyword evidence="6" id="KW-0808">Transferase</keyword>
<protein>
    <recommendedName>
        <fullName evidence="3">histidine kinase</fullName>
        <ecNumber evidence="3">2.7.13.3</ecNumber>
    </recommendedName>
</protein>
<gene>
    <name evidence="15" type="ORF">DFQ12_2885</name>
</gene>
<evidence type="ECO:0000259" key="13">
    <source>
        <dbReference type="PROSITE" id="PS50046"/>
    </source>
</evidence>
<evidence type="ECO:0000256" key="8">
    <source>
        <dbReference type="ARBA" id="ARBA00022777"/>
    </source>
</evidence>
<dbReference type="Gene3D" id="3.30.450.40">
    <property type="match status" value="1"/>
</dbReference>
<dbReference type="InterPro" id="IPR050351">
    <property type="entry name" value="BphY/WalK/GraS-like"/>
</dbReference>
<dbReference type="GO" id="GO:0009584">
    <property type="term" value="P:detection of visible light"/>
    <property type="evidence" value="ECO:0007669"/>
    <property type="project" value="InterPro"/>
</dbReference>
<comment type="catalytic activity">
    <reaction evidence="1">
        <text>ATP + protein L-histidine = ADP + protein N-phospho-L-histidine.</text>
        <dbReference type="EC" id="2.7.13.3"/>
    </reaction>
</comment>